<evidence type="ECO:0000313" key="3">
    <source>
        <dbReference type="Proteomes" id="UP000635726"/>
    </source>
</evidence>
<dbReference type="SMART" id="SM01043">
    <property type="entry name" value="BTAD"/>
    <property type="match status" value="1"/>
</dbReference>
<accession>A0A917UM33</accession>
<dbReference type="InterPro" id="IPR011990">
    <property type="entry name" value="TPR-like_helical_dom_sf"/>
</dbReference>
<organism evidence="2 3">
    <name type="scientific">Deinococcus aquiradiocola</name>
    <dbReference type="NCBI Taxonomy" id="393059"/>
    <lineage>
        <taxon>Bacteria</taxon>
        <taxon>Thermotogati</taxon>
        <taxon>Deinococcota</taxon>
        <taxon>Deinococci</taxon>
        <taxon>Deinococcales</taxon>
        <taxon>Deinococcaceae</taxon>
        <taxon>Deinococcus</taxon>
    </lineage>
</organism>
<reference evidence="2" key="1">
    <citation type="journal article" date="2014" name="Int. J. Syst. Evol. Microbiol.">
        <title>Complete genome sequence of Corynebacterium casei LMG S-19264T (=DSM 44701T), isolated from a smear-ripened cheese.</title>
        <authorList>
            <consortium name="US DOE Joint Genome Institute (JGI-PGF)"/>
            <person name="Walter F."/>
            <person name="Albersmeier A."/>
            <person name="Kalinowski J."/>
            <person name="Ruckert C."/>
        </authorList>
    </citation>
    <scope>NUCLEOTIDE SEQUENCE</scope>
    <source>
        <strain evidence="2">JCM 14371</strain>
    </source>
</reference>
<gene>
    <name evidence="2" type="ORF">GCM10008939_09180</name>
</gene>
<dbReference type="GO" id="GO:0003677">
    <property type="term" value="F:DNA binding"/>
    <property type="evidence" value="ECO:0007669"/>
    <property type="project" value="InterPro"/>
</dbReference>
<evidence type="ECO:0000313" key="2">
    <source>
        <dbReference type="EMBL" id="GGJ67122.1"/>
    </source>
</evidence>
<reference evidence="2" key="2">
    <citation type="submission" date="2020-09" db="EMBL/GenBank/DDBJ databases">
        <authorList>
            <person name="Sun Q."/>
            <person name="Ohkuma M."/>
        </authorList>
    </citation>
    <scope>NUCLEOTIDE SEQUENCE</scope>
    <source>
        <strain evidence="2">JCM 14371</strain>
    </source>
</reference>
<name>A0A917UM33_9DEIO</name>
<dbReference type="InterPro" id="IPR016032">
    <property type="entry name" value="Sig_transdc_resp-reg_C-effctor"/>
</dbReference>
<dbReference type="SUPFAM" id="SSF48452">
    <property type="entry name" value="TPR-like"/>
    <property type="match status" value="2"/>
</dbReference>
<protein>
    <recommendedName>
        <fullName evidence="1">Bacterial transcriptional activator domain-containing protein</fullName>
    </recommendedName>
</protein>
<proteinExistence type="predicted"/>
<dbReference type="Gene3D" id="1.25.40.10">
    <property type="entry name" value="Tetratricopeptide repeat domain"/>
    <property type="match status" value="2"/>
</dbReference>
<dbReference type="AlphaFoldDB" id="A0A917UM33"/>
<dbReference type="InterPro" id="IPR027417">
    <property type="entry name" value="P-loop_NTPase"/>
</dbReference>
<dbReference type="SUPFAM" id="SSF46894">
    <property type="entry name" value="C-terminal effector domain of the bipartite response regulators"/>
    <property type="match status" value="1"/>
</dbReference>
<keyword evidence="3" id="KW-1185">Reference proteome</keyword>
<dbReference type="SUPFAM" id="SSF52540">
    <property type="entry name" value="P-loop containing nucleoside triphosphate hydrolases"/>
    <property type="match status" value="1"/>
</dbReference>
<comment type="caution">
    <text evidence="2">The sequence shown here is derived from an EMBL/GenBank/DDBJ whole genome shotgun (WGS) entry which is preliminary data.</text>
</comment>
<dbReference type="GO" id="GO:0006355">
    <property type="term" value="P:regulation of DNA-templated transcription"/>
    <property type="evidence" value="ECO:0007669"/>
    <property type="project" value="InterPro"/>
</dbReference>
<dbReference type="Proteomes" id="UP000635726">
    <property type="component" value="Unassembled WGS sequence"/>
</dbReference>
<sequence length="926" mass="100500">MLSRLAEAVDVCLVVLVAPSGYGKTTLLAQYARSTPRRVAWCRIGGVHEGAGDVVSRLAGQLPELHALRDLDVRTPEEVLARRLAGQLGTMEEGVDLIVDNVEDERLARWLGGLADRLEEGHRLLLSGHSTEGLRVAHRLAEGRVLLLDTDDLAFDSEETQAYLEGRGGTLSEEQLRSLAGWPTGLALSANGAHRHAEVDDLVLEALQSLPTDLLAGLPHLSPLELWNEGDAALLSPRLPADWLRTLLKAGLPLSPLGGGMYQPHQLLVQVLDRLLQRDPALARSCRALAAGVAEAAGSLERAAQLYRQAGELPDAVRLATVLVPRYRDRGEHRLTRALLEPLVEVPLPAALQERLAWAQIETGRSREGEGRLQALRDENRLTPAGFASLATVRGRQGHYAEQLALAQEGLARTGDGPPVPALSWPLVFGSLRLGLLEQAEETASRFITLAAQGEDPVRLAEAWQLQATVWRHTRPAAEATVPLHRARRIYEELGWHGRAADLHLDELELALRNGETEGAAAHLRALESVVGAERTVFHARRLRLLGTAERRAGQSGQAETSLLRALEATRAAELNLEQTGLPLELADTLLQQARPAEAAAWLQAACPGTHRVRHAVLKALMTGEDLNAVDPAHLNSSDAETRLRAHLLLAAQGDPAQRSLAQDELRRNPHASHLHADSALNRALRGTPAEDLLIPEEQAPAVKSGPEWHLTLLTLGDLQVHLNGQPVQIGLAKARELLVWLAIHGSGSRDELVTALWDGSAEERHVEYFRVAVRRLRSALKSSLPVDLDPLPYAAGRYRLSPALHVEVDVLSTAGLDWSRPFLPGVDTEWAQDYRSRTAQQAVTALLSQAAATTPDGAVPLYRQLLTLDPLLAPAHEGLIRALLATGDPEGARLALGTYRRMLASEYGAPLPDIFMDSLPATLTV</sequence>
<dbReference type="EMBL" id="BMOE01000002">
    <property type="protein sequence ID" value="GGJ67122.1"/>
    <property type="molecule type" value="Genomic_DNA"/>
</dbReference>
<dbReference type="RefSeq" id="WP_188961093.1">
    <property type="nucleotide sequence ID" value="NZ_BMOE01000002.1"/>
</dbReference>
<dbReference type="InterPro" id="IPR005158">
    <property type="entry name" value="BTAD"/>
</dbReference>
<feature type="domain" description="Bacterial transcriptional activator" evidence="1">
    <location>
        <begin position="787"/>
        <end position="920"/>
    </location>
</feature>
<dbReference type="Gene3D" id="3.40.50.300">
    <property type="entry name" value="P-loop containing nucleotide triphosphate hydrolases"/>
    <property type="match status" value="1"/>
</dbReference>
<dbReference type="PANTHER" id="PTHR35807">
    <property type="entry name" value="TRANSCRIPTIONAL REGULATOR REDD-RELATED"/>
    <property type="match status" value="1"/>
</dbReference>
<dbReference type="InterPro" id="IPR051677">
    <property type="entry name" value="AfsR-DnrI-RedD_regulator"/>
</dbReference>
<evidence type="ECO:0000259" key="1">
    <source>
        <dbReference type="SMART" id="SM01043"/>
    </source>
</evidence>